<dbReference type="AlphaFoldDB" id="A0A9D4DYF3"/>
<reference evidence="2" key="2">
    <citation type="submission" date="2020-11" db="EMBL/GenBank/DDBJ databases">
        <authorList>
            <person name="McCartney M.A."/>
            <person name="Auch B."/>
            <person name="Kono T."/>
            <person name="Mallez S."/>
            <person name="Becker A."/>
            <person name="Gohl D.M."/>
            <person name="Silverstein K.A.T."/>
            <person name="Koren S."/>
            <person name="Bechman K.B."/>
            <person name="Herman A."/>
            <person name="Abrahante J.E."/>
            <person name="Garbe J."/>
        </authorList>
    </citation>
    <scope>NUCLEOTIDE SEQUENCE</scope>
    <source>
        <strain evidence="2">Duluth1</strain>
        <tissue evidence="2">Whole animal</tissue>
    </source>
</reference>
<feature type="compositionally biased region" description="Polar residues" evidence="1">
    <location>
        <begin position="66"/>
        <end position="75"/>
    </location>
</feature>
<protein>
    <submittedName>
        <fullName evidence="2">Uncharacterized protein</fullName>
    </submittedName>
</protein>
<evidence type="ECO:0000256" key="1">
    <source>
        <dbReference type="SAM" id="MobiDB-lite"/>
    </source>
</evidence>
<evidence type="ECO:0000313" key="3">
    <source>
        <dbReference type="Proteomes" id="UP000828390"/>
    </source>
</evidence>
<organism evidence="2 3">
    <name type="scientific">Dreissena polymorpha</name>
    <name type="common">Zebra mussel</name>
    <name type="synonym">Mytilus polymorpha</name>
    <dbReference type="NCBI Taxonomy" id="45954"/>
    <lineage>
        <taxon>Eukaryota</taxon>
        <taxon>Metazoa</taxon>
        <taxon>Spiralia</taxon>
        <taxon>Lophotrochozoa</taxon>
        <taxon>Mollusca</taxon>
        <taxon>Bivalvia</taxon>
        <taxon>Autobranchia</taxon>
        <taxon>Heteroconchia</taxon>
        <taxon>Euheterodonta</taxon>
        <taxon>Imparidentia</taxon>
        <taxon>Neoheterodontei</taxon>
        <taxon>Myida</taxon>
        <taxon>Dreissenoidea</taxon>
        <taxon>Dreissenidae</taxon>
        <taxon>Dreissena</taxon>
    </lineage>
</organism>
<name>A0A9D4DYF3_DREPO</name>
<dbReference type="Proteomes" id="UP000828390">
    <property type="component" value="Unassembled WGS sequence"/>
</dbReference>
<dbReference type="EMBL" id="JAIWYP010000009">
    <property type="protein sequence ID" value="KAH3768512.1"/>
    <property type="molecule type" value="Genomic_DNA"/>
</dbReference>
<accession>A0A9D4DYF3</accession>
<comment type="caution">
    <text evidence="2">The sequence shown here is derived from an EMBL/GenBank/DDBJ whole genome shotgun (WGS) entry which is preliminary data.</text>
</comment>
<proteinExistence type="predicted"/>
<sequence>MVEFLTMVEPVGDFYCMAIVLFIHDALTFLDHVGSLNGRKCGSQVVTLWSTIPEVPGSIPGRGTGNLRNASSVSHTTRDVLV</sequence>
<feature type="region of interest" description="Disordered" evidence="1">
    <location>
        <begin position="60"/>
        <end position="82"/>
    </location>
</feature>
<reference evidence="2" key="1">
    <citation type="journal article" date="2019" name="bioRxiv">
        <title>The Genome of the Zebra Mussel, Dreissena polymorpha: A Resource for Invasive Species Research.</title>
        <authorList>
            <person name="McCartney M.A."/>
            <person name="Auch B."/>
            <person name="Kono T."/>
            <person name="Mallez S."/>
            <person name="Zhang Y."/>
            <person name="Obille A."/>
            <person name="Becker A."/>
            <person name="Abrahante J.E."/>
            <person name="Garbe J."/>
            <person name="Badalamenti J.P."/>
            <person name="Herman A."/>
            <person name="Mangelson H."/>
            <person name="Liachko I."/>
            <person name="Sullivan S."/>
            <person name="Sone E.D."/>
            <person name="Koren S."/>
            <person name="Silverstein K.A.T."/>
            <person name="Beckman K.B."/>
            <person name="Gohl D.M."/>
        </authorList>
    </citation>
    <scope>NUCLEOTIDE SEQUENCE</scope>
    <source>
        <strain evidence="2">Duluth1</strain>
        <tissue evidence="2">Whole animal</tissue>
    </source>
</reference>
<evidence type="ECO:0000313" key="2">
    <source>
        <dbReference type="EMBL" id="KAH3768512.1"/>
    </source>
</evidence>
<gene>
    <name evidence="2" type="ORF">DPMN_169725</name>
</gene>
<keyword evidence="3" id="KW-1185">Reference proteome</keyword>